<comment type="caution">
    <text evidence="1">The sequence shown here is derived from an EMBL/GenBank/DDBJ whole genome shotgun (WGS) entry which is preliminary data.</text>
</comment>
<proteinExistence type="predicted"/>
<name>A0A2K3L5Y8_TRIPR</name>
<dbReference type="PANTHER" id="PTHR43383:SF2">
    <property type="entry name" value="AMIDOHYDROLASE 2 FAMILY PROTEIN"/>
    <property type="match status" value="1"/>
</dbReference>
<accession>A0A2K3L5Y8</accession>
<dbReference type="EMBL" id="ASHM01026789">
    <property type="protein sequence ID" value="PNX73948.1"/>
    <property type="molecule type" value="Genomic_DNA"/>
</dbReference>
<gene>
    <name evidence="1" type="primary">nodulin 6</name>
    <name evidence="1" type="ORF">L195_g029858</name>
</gene>
<evidence type="ECO:0000313" key="2">
    <source>
        <dbReference type="Proteomes" id="UP000236291"/>
    </source>
</evidence>
<organism evidence="1 2">
    <name type="scientific">Trifolium pratense</name>
    <name type="common">Red clover</name>
    <dbReference type="NCBI Taxonomy" id="57577"/>
    <lineage>
        <taxon>Eukaryota</taxon>
        <taxon>Viridiplantae</taxon>
        <taxon>Streptophyta</taxon>
        <taxon>Embryophyta</taxon>
        <taxon>Tracheophyta</taxon>
        <taxon>Spermatophyta</taxon>
        <taxon>Magnoliopsida</taxon>
        <taxon>eudicotyledons</taxon>
        <taxon>Gunneridae</taxon>
        <taxon>Pentapetalae</taxon>
        <taxon>rosids</taxon>
        <taxon>fabids</taxon>
        <taxon>Fabales</taxon>
        <taxon>Fabaceae</taxon>
        <taxon>Papilionoideae</taxon>
        <taxon>50 kb inversion clade</taxon>
        <taxon>NPAAA clade</taxon>
        <taxon>Hologalegina</taxon>
        <taxon>IRL clade</taxon>
        <taxon>Trifolieae</taxon>
        <taxon>Trifolium</taxon>
    </lineage>
</organism>
<sequence length="56" mass="6151">MDFSELRKAIEEVELVDGHAHNLVALDSNFSFIHAFSLAHGDAVASTQHSLPFKVT</sequence>
<dbReference type="Gene3D" id="3.20.20.140">
    <property type="entry name" value="Metal-dependent hydrolases"/>
    <property type="match status" value="1"/>
</dbReference>
<evidence type="ECO:0000313" key="1">
    <source>
        <dbReference type="EMBL" id="PNX73948.1"/>
    </source>
</evidence>
<reference evidence="1 2" key="2">
    <citation type="journal article" date="2017" name="Front. Plant Sci.">
        <title>Gene Classification and Mining of Molecular Markers Useful in Red Clover (Trifolium pratense) Breeding.</title>
        <authorList>
            <person name="Istvanek J."/>
            <person name="Dluhosova J."/>
            <person name="Dluhos P."/>
            <person name="Patkova L."/>
            <person name="Nedelnik J."/>
            <person name="Repkova J."/>
        </authorList>
    </citation>
    <scope>NUCLEOTIDE SEQUENCE [LARGE SCALE GENOMIC DNA]</scope>
    <source>
        <strain evidence="2">cv. Tatra</strain>
        <tissue evidence="1">Young leaves</tissue>
    </source>
</reference>
<protein>
    <submittedName>
        <fullName evidence="1">Nodulin 6</fullName>
    </submittedName>
</protein>
<dbReference type="Proteomes" id="UP000236291">
    <property type="component" value="Unassembled WGS sequence"/>
</dbReference>
<reference evidence="1 2" key="1">
    <citation type="journal article" date="2014" name="Am. J. Bot.">
        <title>Genome assembly and annotation for red clover (Trifolium pratense; Fabaceae).</title>
        <authorList>
            <person name="Istvanek J."/>
            <person name="Jaros M."/>
            <person name="Krenek A."/>
            <person name="Repkova J."/>
        </authorList>
    </citation>
    <scope>NUCLEOTIDE SEQUENCE [LARGE SCALE GENOMIC DNA]</scope>
    <source>
        <strain evidence="2">cv. Tatra</strain>
        <tissue evidence="1">Young leaves</tissue>
    </source>
</reference>
<dbReference type="PANTHER" id="PTHR43383">
    <property type="entry name" value="NODULIN 6"/>
    <property type="match status" value="1"/>
</dbReference>
<dbReference type="STRING" id="57577.A0A2K3L5Y8"/>
<dbReference type="ExpressionAtlas" id="A0A2K3L5Y8">
    <property type="expression patterns" value="baseline"/>
</dbReference>
<dbReference type="AlphaFoldDB" id="A0A2K3L5Y8"/>